<sequence>MEPLTPAISLNPVICGCPNPPGDEEEDFVPTSQPLQDGEDQKPSRTTCGLCGWNGNIPPALRVGRARLVRRVRFNASLASVKTPAARIPTLKLVRRVTSTGPIKRFIAGRAASHLLKEILAVEAVTARMRFKHAKLVRKASQVRKIDRGKENK</sequence>
<dbReference type="EMBL" id="JARKIE010000220">
    <property type="protein sequence ID" value="KAJ7664815.1"/>
    <property type="molecule type" value="Genomic_DNA"/>
</dbReference>
<evidence type="ECO:0000313" key="3">
    <source>
        <dbReference type="Proteomes" id="UP001221757"/>
    </source>
</evidence>
<reference evidence="2" key="1">
    <citation type="submission" date="2023-03" db="EMBL/GenBank/DDBJ databases">
        <title>Massive genome expansion in bonnet fungi (Mycena s.s.) driven by repeated elements and novel gene families across ecological guilds.</title>
        <authorList>
            <consortium name="Lawrence Berkeley National Laboratory"/>
            <person name="Harder C.B."/>
            <person name="Miyauchi S."/>
            <person name="Viragh M."/>
            <person name="Kuo A."/>
            <person name="Thoen E."/>
            <person name="Andreopoulos B."/>
            <person name="Lu D."/>
            <person name="Skrede I."/>
            <person name="Drula E."/>
            <person name="Henrissat B."/>
            <person name="Morin E."/>
            <person name="Kohler A."/>
            <person name="Barry K."/>
            <person name="LaButti K."/>
            <person name="Morin E."/>
            <person name="Salamov A."/>
            <person name="Lipzen A."/>
            <person name="Mereny Z."/>
            <person name="Hegedus B."/>
            <person name="Baldrian P."/>
            <person name="Stursova M."/>
            <person name="Weitz H."/>
            <person name="Taylor A."/>
            <person name="Grigoriev I.V."/>
            <person name="Nagy L.G."/>
            <person name="Martin F."/>
            <person name="Kauserud H."/>
        </authorList>
    </citation>
    <scope>NUCLEOTIDE SEQUENCE</scope>
    <source>
        <strain evidence="2">CBHHK067</strain>
    </source>
</reference>
<dbReference type="AlphaFoldDB" id="A0AAD7G806"/>
<accession>A0AAD7G806</accession>
<comment type="caution">
    <text evidence="2">The sequence shown here is derived from an EMBL/GenBank/DDBJ whole genome shotgun (WGS) entry which is preliminary data.</text>
</comment>
<evidence type="ECO:0000313" key="2">
    <source>
        <dbReference type="EMBL" id="KAJ7664815.1"/>
    </source>
</evidence>
<name>A0AAD7G806_MYCRO</name>
<organism evidence="2 3">
    <name type="scientific">Mycena rosella</name>
    <name type="common">Pink bonnet</name>
    <name type="synonym">Agaricus rosellus</name>
    <dbReference type="NCBI Taxonomy" id="1033263"/>
    <lineage>
        <taxon>Eukaryota</taxon>
        <taxon>Fungi</taxon>
        <taxon>Dikarya</taxon>
        <taxon>Basidiomycota</taxon>
        <taxon>Agaricomycotina</taxon>
        <taxon>Agaricomycetes</taxon>
        <taxon>Agaricomycetidae</taxon>
        <taxon>Agaricales</taxon>
        <taxon>Marasmiineae</taxon>
        <taxon>Mycenaceae</taxon>
        <taxon>Mycena</taxon>
    </lineage>
</organism>
<proteinExistence type="predicted"/>
<keyword evidence="3" id="KW-1185">Reference proteome</keyword>
<protein>
    <submittedName>
        <fullName evidence="2">Uncharacterized protein</fullName>
    </submittedName>
</protein>
<feature type="region of interest" description="Disordered" evidence="1">
    <location>
        <begin position="21"/>
        <end position="44"/>
    </location>
</feature>
<dbReference type="Proteomes" id="UP001221757">
    <property type="component" value="Unassembled WGS sequence"/>
</dbReference>
<gene>
    <name evidence="2" type="ORF">B0H17DRAFT_1143575</name>
</gene>
<evidence type="ECO:0000256" key="1">
    <source>
        <dbReference type="SAM" id="MobiDB-lite"/>
    </source>
</evidence>